<comment type="caution">
    <text evidence="3">The sequence shown here is derived from an EMBL/GenBank/DDBJ whole genome shotgun (WGS) entry which is preliminary data.</text>
</comment>
<feature type="transmembrane region" description="Helical" evidence="2">
    <location>
        <begin position="403"/>
        <end position="423"/>
    </location>
</feature>
<gene>
    <name evidence="3" type="ORF">LUZ63_017766</name>
</gene>
<keyword evidence="4" id="KW-1185">Reference proteome</keyword>
<organism evidence="3 4">
    <name type="scientific">Rhynchospora breviuscula</name>
    <dbReference type="NCBI Taxonomy" id="2022672"/>
    <lineage>
        <taxon>Eukaryota</taxon>
        <taxon>Viridiplantae</taxon>
        <taxon>Streptophyta</taxon>
        <taxon>Embryophyta</taxon>
        <taxon>Tracheophyta</taxon>
        <taxon>Spermatophyta</taxon>
        <taxon>Magnoliopsida</taxon>
        <taxon>Liliopsida</taxon>
        <taxon>Poales</taxon>
        <taxon>Cyperaceae</taxon>
        <taxon>Cyperoideae</taxon>
        <taxon>Rhynchosporeae</taxon>
        <taxon>Rhynchospora</taxon>
    </lineage>
</organism>
<dbReference type="InterPro" id="IPR019141">
    <property type="entry name" value="DUF2045"/>
</dbReference>
<feature type="compositionally biased region" description="Polar residues" evidence="1">
    <location>
        <begin position="326"/>
        <end position="342"/>
    </location>
</feature>
<dbReference type="PANTHER" id="PTHR21477:SF12">
    <property type="entry name" value="PROTEIN PHLOEM PROTEIN 2-LIKE A10"/>
    <property type="match status" value="1"/>
</dbReference>
<keyword evidence="2" id="KW-0472">Membrane</keyword>
<dbReference type="EMBL" id="JAMQYH010000005">
    <property type="protein sequence ID" value="KAJ1686376.1"/>
    <property type="molecule type" value="Genomic_DNA"/>
</dbReference>
<evidence type="ECO:0000256" key="2">
    <source>
        <dbReference type="SAM" id="Phobius"/>
    </source>
</evidence>
<keyword evidence="2" id="KW-1133">Transmembrane helix</keyword>
<evidence type="ECO:0008006" key="5">
    <source>
        <dbReference type="Google" id="ProtNLM"/>
    </source>
</evidence>
<dbReference type="AlphaFoldDB" id="A0A9Q0C336"/>
<proteinExistence type="predicted"/>
<keyword evidence="2" id="KW-0812">Transmembrane</keyword>
<accession>A0A9Q0C336</accession>
<evidence type="ECO:0000313" key="3">
    <source>
        <dbReference type="EMBL" id="KAJ1686376.1"/>
    </source>
</evidence>
<dbReference type="PANTHER" id="PTHR21477">
    <property type="entry name" value="ZGC:172139"/>
    <property type="match status" value="1"/>
</dbReference>
<feature type="transmembrane region" description="Helical" evidence="2">
    <location>
        <begin position="58"/>
        <end position="81"/>
    </location>
</feature>
<dbReference type="OrthoDB" id="1641131at2759"/>
<protein>
    <recommendedName>
        <fullName evidence="5">Protein PHLOEM PROTEIN 2-LIKE A10</fullName>
    </recommendedName>
</protein>
<reference evidence="3" key="1">
    <citation type="journal article" date="2022" name="Cell">
        <title>Repeat-based holocentromeres influence genome architecture and karyotype evolution.</title>
        <authorList>
            <person name="Hofstatter P.G."/>
            <person name="Thangavel G."/>
            <person name="Lux T."/>
            <person name="Neumann P."/>
            <person name="Vondrak T."/>
            <person name="Novak P."/>
            <person name="Zhang M."/>
            <person name="Costa L."/>
            <person name="Castellani M."/>
            <person name="Scott A."/>
            <person name="Toegelov H."/>
            <person name="Fuchs J."/>
            <person name="Mata-Sucre Y."/>
            <person name="Dias Y."/>
            <person name="Vanzela A.L.L."/>
            <person name="Huettel B."/>
            <person name="Almeida C.C.S."/>
            <person name="Simkova H."/>
            <person name="Souza G."/>
            <person name="Pedrosa-Harand A."/>
            <person name="Macas J."/>
            <person name="Mayer K.F.X."/>
            <person name="Houben A."/>
            <person name="Marques A."/>
        </authorList>
    </citation>
    <scope>NUCLEOTIDE SEQUENCE</scope>
    <source>
        <strain evidence="3">RhyBre1mFocal</strain>
    </source>
</reference>
<evidence type="ECO:0000256" key="1">
    <source>
        <dbReference type="SAM" id="MobiDB-lite"/>
    </source>
</evidence>
<dbReference type="Proteomes" id="UP001151287">
    <property type="component" value="Unassembled WGS sequence"/>
</dbReference>
<evidence type="ECO:0000313" key="4">
    <source>
        <dbReference type="Proteomes" id="UP001151287"/>
    </source>
</evidence>
<name>A0A9Q0C336_9POAL</name>
<feature type="region of interest" description="Disordered" evidence="1">
    <location>
        <begin position="326"/>
        <end position="345"/>
    </location>
</feature>
<sequence length="431" mass="45984">MALVRRQLSPLEVSIDLLPASSINMAVDFSRHQGQWLVSVSKMSLDAAISFSRRHRRWFVFGGCVAVGYGAYKVLTLPAVARKAKRISKLVEALILLANAMSTSADSIVLISSDLNHFLLSDTDEVPKSLRQLSKISASKDFLNGLSKATEALTKGIIKGVTSTITSATTSSAVSVLTDPKSKPFLEQIFEKVTTTAGAGFVSVVVGSFARNLVIAYYSVKGGQGIEGWVTAFCSEKGKELVAHCIQVFVSSAVKVYLNKSLASNTCDQIIASLTHPKNEGKVKDLIVSVCNGAVETLVKTSHKLIITSGSSIGNTSIKAEISQSGIPTASQADGSNRTDSGSIMGVPSNRRLMLDVTGRVTAEMVKSFLDFLLKKISDGAKSGYGTVRDEVLEKGMEIMKYLSAKTMAIFALCIALCMQLSIGTRLLPAP</sequence>